<name>A0A9N9S596_9DIPT</name>
<gene>
    <name evidence="2" type="ORF">CHIRRI_LOCUS13936</name>
</gene>
<organism evidence="2 3">
    <name type="scientific">Chironomus riparius</name>
    <dbReference type="NCBI Taxonomy" id="315576"/>
    <lineage>
        <taxon>Eukaryota</taxon>
        <taxon>Metazoa</taxon>
        <taxon>Ecdysozoa</taxon>
        <taxon>Arthropoda</taxon>
        <taxon>Hexapoda</taxon>
        <taxon>Insecta</taxon>
        <taxon>Pterygota</taxon>
        <taxon>Neoptera</taxon>
        <taxon>Endopterygota</taxon>
        <taxon>Diptera</taxon>
        <taxon>Nematocera</taxon>
        <taxon>Chironomoidea</taxon>
        <taxon>Chironomidae</taxon>
        <taxon>Chironominae</taxon>
        <taxon>Chironomus</taxon>
    </lineage>
</organism>
<dbReference type="Proteomes" id="UP001153620">
    <property type="component" value="Chromosome 4"/>
</dbReference>
<accession>A0A9N9S596</accession>
<evidence type="ECO:0000256" key="1">
    <source>
        <dbReference type="SAM" id="SignalP"/>
    </source>
</evidence>
<evidence type="ECO:0000313" key="3">
    <source>
        <dbReference type="Proteomes" id="UP001153620"/>
    </source>
</evidence>
<protein>
    <submittedName>
        <fullName evidence="2">Uncharacterized protein</fullName>
    </submittedName>
</protein>
<keyword evidence="3" id="KW-1185">Reference proteome</keyword>
<reference evidence="2" key="2">
    <citation type="submission" date="2022-10" db="EMBL/GenBank/DDBJ databases">
        <authorList>
            <consortium name="ENA_rothamsted_submissions"/>
            <consortium name="culmorum"/>
            <person name="King R."/>
        </authorList>
    </citation>
    <scope>NUCLEOTIDE SEQUENCE</scope>
</reference>
<dbReference type="Pfam" id="PF06477">
    <property type="entry name" value="DUF1091"/>
    <property type="match status" value="1"/>
</dbReference>
<proteinExistence type="predicted"/>
<feature type="signal peptide" evidence="1">
    <location>
        <begin position="1"/>
        <end position="22"/>
    </location>
</feature>
<keyword evidence="1" id="KW-0732">Signal</keyword>
<feature type="chain" id="PRO_5040516690" evidence="1">
    <location>
        <begin position="23"/>
        <end position="201"/>
    </location>
</feature>
<evidence type="ECO:0000313" key="2">
    <source>
        <dbReference type="EMBL" id="CAG9811127.1"/>
    </source>
</evidence>
<dbReference type="InterPro" id="IPR010512">
    <property type="entry name" value="DUF1091"/>
</dbReference>
<sequence>MLLNKITPIYLILICLSFMALQGPPRNDFDKNFPYGSVFKSVKCETFENNTYGYMRNCSVKAYSKKFVALNLGYTLTRPLNKPIYARIIMKYRYGNIYRDIYNLTVEICSLFESIDSQPLLQNLIAPVKKSIGNHLHKCPYTIGDDITNLTLDETENKSIFMLPEGYYKICITFQKSVQKQIARFCAVFYTKSPMKESFGK</sequence>
<dbReference type="EMBL" id="OU895880">
    <property type="protein sequence ID" value="CAG9811127.1"/>
    <property type="molecule type" value="Genomic_DNA"/>
</dbReference>
<reference evidence="2" key="1">
    <citation type="submission" date="2022-01" db="EMBL/GenBank/DDBJ databases">
        <authorList>
            <person name="King R."/>
        </authorList>
    </citation>
    <scope>NUCLEOTIDE SEQUENCE</scope>
</reference>
<dbReference type="AlphaFoldDB" id="A0A9N9S596"/>
<dbReference type="PANTHER" id="PTHR20898">
    <property type="entry name" value="DAEDALUS ON 3-RELATED-RELATED"/>
    <property type="match status" value="1"/>
</dbReference>
<dbReference type="PANTHER" id="PTHR20898:SF0">
    <property type="entry name" value="DAEDALUS ON 3-RELATED"/>
    <property type="match status" value="1"/>
</dbReference>